<reference evidence="1 2" key="1">
    <citation type="journal article" date="2020" name="IScience">
        <title>Genome Sequencing of the Endangered Kingdonia uniflora (Circaeasteraceae, Ranunculales) Reveals Potential Mechanisms of Evolutionary Specialization.</title>
        <authorList>
            <person name="Sun Y."/>
            <person name="Deng T."/>
            <person name="Zhang A."/>
            <person name="Moore M.J."/>
            <person name="Landis J.B."/>
            <person name="Lin N."/>
            <person name="Zhang H."/>
            <person name="Zhang X."/>
            <person name="Huang J."/>
            <person name="Zhang X."/>
            <person name="Sun H."/>
            <person name="Wang H."/>
        </authorList>
    </citation>
    <scope>NUCLEOTIDE SEQUENCE [LARGE SCALE GENOMIC DNA]</scope>
    <source>
        <strain evidence="1">TB1705</strain>
        <tissue evidence="1">Leaf</tissue>
    </source>
</reference>
<accession>A0A7J7LHJ1</accession>
<sequence length="126" mass="13439">MRTLASLCVFGLASKIEEICDAVSVIEIEPEERKLGNSIGSRLKVRMGSCGCVAESCVRVVKVEASPKTDNVTVGASPSEVLDKTSISEGNFDKSSVDSRMNLVGRRMVGKRVFQEGIGGGDMIVE</sequence>
<dbReference type="EMBL" id="JACGCM010002279">
    <property type="protein sequence ID" value="KAF6142103.1"/>
    <property type="molecule type" value="Genomic_DNA"/>
</dbReference>
<name>A0A7J7LHJ1_9MAGN</name>
<protein>
    <submittedName>
        <fullName evidence="1">Uncharacterized protein</fullName>
    </submittedName>
</protein>
<dbReference type="AlphaFoldDB" id="A0A7J7LHJ1"/>
<dbReference type="OrthoDB" id="626167at2759"/>
<evidence type="ECO:0000313" key="2">
    <source>
        <dbReference type="Proteomes" id="UP000541444"/>
    </source>
</evidence>
<evidence type="ECO:0000313" key="1">
    <source>
        <dbReference type="EMBL" id="KAF6142103.1"/>
    </source>
</evidence>
<comment type="caution">
    <text evidence="1">The sequence shown here is derived from an EMBL/GenBank/DDBJ whole genome shotgun (WGS) entry which is preliminary data.</text>
</comment>
<keyword evidence="2" id="KW-1185">Reference proteome</keyword>
<proteinExistence type="predicted"/>
<dbReference type="Proteomes" id="UP000541444">
    <property type="component" value="Unassembled WGS sequence"/>
</dbReference>
<organism evidence="1 2">
    <name type="scientific">Kingdonia uniflora</name>
    <dbReference type="NCBI Taxonomy" id="39325"/>
    <lineage>
        <taxon>Eukaryota</taxon>
        <taxon>Viridiplantae</taxon>
        <taxon>Streptophyta</taxon>
        <taxon>Embryophyta</taxon>
        <taxon>Tracheophyta</taxon>
        <taxon>Spermatophyta</taxon>
        <taxon>Magnoliopsida</taxon>
        <taxon>Ranunculales</taxon>
        <taxon>Circaeasteraceae</taxon>
        <taxon>Kingdonia</taxon>
    </lineage>
</organism>
<gene>
    <name evidence="1" type="ORF">GIB67_037021</name>
</gene>